<dbReference type="EC" id="3.1.3.3" evidence="4"/>
<keyword evidence="7" id="KW-0378">Hydrolase</keyword>
<feature type="coiled-coil region" evidence="13">
    <location>
        <begin position="360"/>
        <end position="401"/>
    </location>
</feature>
<keyword evidence="8" id="KW-0460">Magnesium</keyword>
<evidence type="ECO:0000256" key="7">
    <source>
        <dbReference type="ARBA" id="ARBA00022801"/>
    </source>
</evidence>
<dbReference type="AlphaFoldDB" id="A0AAV8HEE6"/>
<evidence type="ECO:0000256" key="4">
    <source>
        <dbReference type="ARBA" id="ARBA00012640"/>
    </source>
</evidence>
<dbReference type="InterPro" id="IPR004469">
    <property type="entry name" value="PSP"/>
</dbReference>
<dbReference type="Gene3D" id="3.40.50.1000">
    <property type="entry name" value="HAD superfamily/HAD-like"/>
    <property type="match status" value="1"/>
</dbReference>
<evidence type="ECO:0000256" key="6">
    <source>
        <dbReference type="ARBA" id="ARBA00022723"/>
    </source>
</evidence>
<comment type="cofactor">
    <cofactor evidence="1">
        <name>Mg(2+)</name>
        <dbReference type="ChEBI" id="CHEBI:18420"/>
    </cofactor>
</comment>
<dbReference type="FunFam" id="3.40.50.1000:FF:000114">
    <property type="entry name" value="Phosphoserine phosphatase, chloroplastic"/>
    <property type="match status" value="1"/>
</dbReference>
<feature type="active site" description="Nucleophile" evidence="12">
    <location>
        <position position="87"/>
    </location>
</feature>
<evidence type="ECO:0000313" key="16">
    <source>
        <dbReference type="Proteomes" id="UP001140206"/>
    </source>
</evidence>
<comment type="catalytic activity">
    <reaction evidence="11">
        <text>O-phospho-L-serine + H2O = L-serine + phosphate</text>
        <dbReference type="Rhea" id="RHEA:21208"/>
        <dbReference type="ChEBI" id="CHEBI:15377"/>
        <dbReference type="ChEBI" id="CHEBI:33384"/>
        <dbReference type="ChEBI" id="CHEBI:43474"/>
        <dbReference type="ChEBI" id="CHEBI:57524"/>
        <dbReference type="EC" id="3.1.3.3"/>
    </reaction>
    <physiologicalReaction direction="left-to-right" evidence="11">
        <dbReference type="Rhea" id="RHEA:21209"/>
    </physiologicalReaction>
</comment>
<name>A0AAV8HEE6_9POAL</name>
<dbReference type="SUPFAM" id="SSF56784">
    <property type="entry name" value="HAD-like"/>
    <property type="match status" value="1"/>
</dbReference>
<evidence type="ECO:0000256" key="8">
    <source>
        <dbReference type="ARBA" id="ARBA00022842"/>
    </source>
</evidence>
<keyword evidence="9" id="KW-0718">Serine biosynthesis</keyword>
<dbReference type="NCBIfam" id="TIGR00338">
    <property type="entry name" value="serB"/>
    <property type="match status" value="1"/>
</dbReference>
<protein>
    <recommendedName>
        <fullName evidence="4">phosphoserine phosphatase</fullName>
        <ecNumber evidence="4">3.1.3.3</ecNumber>
    </recommendedName>
    <alternativeName>
        <fullName evidence="10">O-phosphoserine phosphohydrolase</fullName>
    </alternativeName>
</protein>
<accession>A0AAV8HEE6</accession>
<dbReference type="GO" id="GO:0000287">
    <property type="term" value="F:magnesium ion binding"/>
    <property type="evidence" value="ECO:0007669"/>
    <property type="project" value="TreeGrafter"/>
</dbReference>
<dbReference type="NCBIfam" id="TIGR01488">
    <property type="entry name" value="HAD-SF-IB"/>
    <property type="match status" value="1"/>
</dbReference>
<proteinExistence type="inferred from homology"/>
<dbReference type="GO" id="GO:0006564">
    <property type="term" value="P:L-serine biosynthetic process"/>
    <property type="evidence" value="ECO:0007669"/>
    <property type="project" value="UniProtKB-KW"/>
</dbReference>
<gene>
    <name evidence="15" type="ORF">LUZ62_027117</name>
</gene>
<comment type="pathway">
    <text evidence="2">Amino-acid biosynthesis; L-serine biosynthesis; L-serine from 3-phospho-D-glycerate: step 3/3.</text>
</comment>
<dbReference type="CDD" id="cd04309">
    <property type="entry name" value="HAD_PSP_eu"/>
    <property type="match status" value="1"/>
</dbReference>
<evidence type="ECO:0000256" key="9">
    <source>
        <dbReference type="ARBA" id="ARBA00023299"/>
    </source>
</evidence>
<feature type="active site" description="Proton donor" evidence="12">
    <location>
        <position position="89"/>
    </location>
</feature>
<dbReference type="Gene3D" id="1.10.150.210">
    <property type="entry name" value="Phosphoserine phosphatase, domain 2"/>
    <property type="match status" value="1"/>
</dbReference>
<keyword evidence="13" id="KW-0175">Coiled coil</keyword>
<keyword evidence="5" id="KW-0028">Amino-acid biosynthesis</keyword>
<dbReference type="GO" id="GO:0009507">
    <property type="term" value="C:chloroplast"/>
    <property type="evidence" value="ECO:0007669"/>
    <property type="project" value="TreeGrafter"/>
</dbReference>
<sequence>MAGLINLHVNPNLTCRVPSRQAFRTLQAFSQFSIKYPVAYFTSIGPLKKPLLLVQAALEVTSTSMDTSLPSGDVLRVWQSADAVCFDVDSTVCLDEGIDELADFCGAGQAVAEWTTRAMNGAIPFEEALAARLSLFKPSLSQVQDFLEKRPPRISPGIAELITKLKENGTNVYLVSGGFRQMIEPVASILGIPFENIFANNLLFGDSGEFLGFDASEPTSRSGGKASAVQQIREAHQYKTLVMIGDGATDLEARKPGGADLFICYAGVQMREAVAREADWIVFNFKDQSPTRPGNPLEIPEPDRSQPMTEKEKVVVGGERWKAAMGNLTEMGANLDSLQKFLSKKAVFVDDETFSRASLASEQARSIKTLEQRVETLERELDAAIAAAARARTEKRQAEAAQKAAELCTQEITKELENTSKVFKLHMEELRAKQEEISKKNSEIKVLEAIIQTLSRKDSGGTGELVPHPSLNNQ</sequence>
<feature type="coiled-coil region" evidence="13">
    <location>
        <begin position="427"/>
        <end position="457"/>
    </location>
</feature>
<evidence type="ECO:0000256" key="10">
    <source>
        <dbReference type="ARBA" id="ARBA00031693"/>
    </source>
</evidence>
<dbReference type="InterPro" id="IPR023214">
    <property type="entry name" value="HAD_sf"/>
</dbReference>
<evidence type="ECO:0000256" key="12">
    <source>
        <dbReference type="PIRSR" id="PIRSR604469-1"/>
    </source>
</evidence>
<keyword evidence="6" id="KW-0479">Metal-binding</keyword>
<dbReference type="GO" id="GO:0036424">
    <property type="term" value="F:L-phosphoserine phosphatase activity"/>
    <property type="evidence" value="ECO:0007669"/>
    <property type="project" value="InterPro"/>
</dbReference>
<evidence type="ECO:0000256" key="13">
    <source>
        <dbReference type="SAM" id="Coils"/>
    </source>
</evidence>
<feature type="region of interest" description="Disordered" evidence="14">
    <location>
        <begin position="290"/>
        <end position="310"/>
    </location>
</feature>
<dbReference type="InterPro" id="IPR036412">
    <property type="entry name" value="HAD-like_sf"/>
</dbReference>
<evidence type="ECO:0000256" key="2">
    <source>
        <dbReference type="ARBA" id="ARBA00005135"/>
    </source>
</evidence>
<evidence type="ECO:0000256" key="1">
    <source>
        <dbReference type="ARBA" id="ARBA00001946"/>
    </source>
</evidence>
<dbReference type="InterPro" id="IPR050582">
    <property type="entry name" value="HAD-like_SerB"/>
</dbReference>
<organism evidence="15 16">
    <name type="scientific">Rhynchospora pubera</name>
    <dbReference type="NCBI Taxonomy" id="906938"/>
    <lineage>
        <taxon>Eukaryota</taxon>
        <taxon>Viridiplantae</taxon>
        <taxon>Streptophyta</taxon>
        <taxon>Embryophyta</taxon>
        <taxon>Tracheophyta</taxon>
        <taxon>Spermatophyta</taxon>
        <taxon>Magnoliopsida</taxon>
        <taxon>Liliopsida</taxon>
        <taxon>Poales</taxon>
        <taxon>Cyperaceae</taxon>
        <taxon>Cyperoideae</taxon>
        <taxon>Rhynchosporeae</taxon>
        <taxon>Rhynchospora</taxon>
    </lineage>
</organism>
<dbReference type="PANTHER" id="PTHR43344:SF2">
    <property type="entry name" value="PHOSPHOSERINE PHOSPHATASE"/>
    <property type="match status" value="1"/>
</dbReference>
<comment type="similarity">
    <text evidence="3">Belongs to the HAD-like hydrolase superfamily. SerB family.</text>
</comment>
<dbReference type="Proteomes" id="UP001140206">
    <property type="component" value="Chromosome 1"/>
</dbReference>
<dbReference type="EMBL" id="JAMFTS010000001">
    <property type="protein sequence ID" value="KAJ4814551.1"/>
    <property type="molecule type" value="Genomic_DNA"/>
</dbReference>
<evidence type="ECO:0000256" key="14">
    <source>
        <dbReference type="SAM" id="MobiDB-lite"/>
    </source>
</evidence>
<evidence type="ECO:0000256" key="11">
    <source>
        <dbReference type="ARBA" id="ARBA00049173"/>
    </source>
</evidence>
<evidence type="ECO:0000256" key="5">
    <source>
        <dbReference type="ARBA" id="ARBA00022605"/>
    </source>
</evidence>
<dbReference type="FunFam" id="1.10.150.210:FF:000003">
    <property type="entry name" value="Phosphoserine phosphatase SerB"/>
    <property type="match status" value="1"/>
</dbReference>
<keyword evidence="16" id="KW-1185">Reference proteome</keyword>
<reference evidence="15" key="1">
    <citation type="submission" date="2022-08" db="EMBL/GenBank/DDBJ databases">
        <authorList>
            <person name="Marques A."/>
        </authorList>
    </citation>
    <scope>NUCLEOTIDE SEQUENCE</scope>
    <source>
        <strain evidence="15">RhyPub2mFocal</strain>
        <tissue evidence="15">Leaves</tissue>
    </source>
</reference>
<dbReference type="Pfam" id="PF00702">
    <property type="entry name" value="Hydrolase"/>
    <property type="match status" value="1"/>
</dbReference>
<evidence type="ECO:0000313" key="15">
    <source>
        <dbReference type="EMBL" id="KAJ4814551.1"/>
    </source>
</evidence>
<comment type="caution">
    <text evidence="15">The sequence shown here is derived from an EMBL/GenBank/DDBJ whole genome shotgun (WGS) entry which is preliminary data.</text>
</comment>
<dbReference type="FunFam" id="3.40.50.1000:FF:000077">
    <property type="entry name" value="Phosphoserine phosphatase, chloroplastic"/>
    <property type="match status" value="1"/>
</dbReference>
<dbReference type="PANTHER" id="PTHR43344">
    <property type="entry name" value="PHOSPHOSERINE PHOSPHATASE"/>
    <property type="match status" value="1"/>
</dbReference>
<feature type="compositionally biased region" description="Basic and acidic residues" evidence="14">
    <location>
        <begin position="301"/>
        <end position="310"/>
    </location>
</feature>
<evidence type="ECO:0000256" key="3">
    <source>
        <dbReference type="ARBA" id="ARBA00009184"/>
    </source>
</evidence>